<reference evidence="3" key="1">
    <citation type="submission" date="2016-10" db="EMBL/GenBank/DDBJ databases">
        <authorList>
            <person name="Varghese N."/>
        </authorList>
    </citation>
    <scope>NUCLEOTIDE SEQUENCE [LARGE SCALE GENOMIC DNA]</scope>
    <source>
        <strain evidence="3">DSM 45096 / BCRC 16803 / CGMCC 4.1857 / CIP 109030 / JCM 12277 / KCTC 19219 / NBRC 100920 / 33214</strain>
    </source>
</reference>
<dbReference type="AlphaFoldDB" id="A0A1H7N100"/>
<feature type="region of interest" description="Disordered" evidence="1">
    <location>
        <begin position="31"/>
        <end position="95"/>
    </location>
</feature>
<name>A0A1H7N100_STRJI</name>
<dbReference type="Proteomes" id="UP000183015">
    <property type="component" value="Unassembled WGS sequence"/>
</dbReference>
<gene>
    <name evidence="2" type="ORF">SAMN05414137_106158</name>
</gene>
<evidence type="ECO:0000256" key="1">
    <source>
        <dbReference type="SAM" id="MobiDB-lite"/>
    </source>
</evidence>
<feature type="compositionally biased region" description="Basic residues" evidence="1">
    <location>
        <begin position="194"/>
        <end position="204"/>
    </location>
</feature>
<feature type="region of interest" description="Disordered" evidence="1">
    <location>
        <begin position="113"/>
        <end position="136"/>
    </location>
</feature>
<evidence type="ECO:0000313" key="2">
    <source>
        <dbReference type="EMBL" id="SEL17001.1"/>
    </source>
</evidence>
<organism evidence="2 3">
    <name type="scientific">Streptacidiphilus jiangxiensis</name>
    <dbReference type="NCBI Taxonomy" id="235985"/>
    <lineage>
        <taxon>Bacteria</taxon>
        <taxon>Bacillati</taxon>
        <taxon>Actinomycetota</taxon>
        <taxon>Actinomycetes</taxon>
        <taxon>Kitasatosporales</taxon>
        <taxon>Streptomycetaceae</taxon>
        <taxon>Streptacidiphilus</taxon>
    </lineage>
</organism>
<protein>
    <submittedName>
        <fullName evidence="2">Uncharacterized protein</fullName>
    </submittedName>
</protein>
<dbReference type="EMBL" id="FOAZ01000006">
    <property type="protein sequence ID" value="SEL17001.1"/>
    <property type="molecule type" value="Genomic_DNA"/>
</dbReference>
<feature type="region of interest" description="Disordered" evidence="1">
    <location>
        <begin position="183"/>
        <end position="221"/>
    </location>
</feature>
<feature type="compositionally biased region" description="Basic and acidic residues" evidence="1">
    <location>
        <begin position="68"/>
        <end position="77"/>
    </location>
</feature>
<evidence type="ECO:0000313" key="3">
    <source>
        <dbReference type="Proteomes" id="UP000183015"/>
    </source>
</evidence>
<sequence length="281" mass="28927">MVGVRDPEAEALVESASRAVVLLDLQIQGPGAARGGPAGADVQERGGDAPAPMVGVGGHAEHPGTTGRGHEEPDPHDAPLVGGAQIGGRAGDMDQDPVGHRTAAVMPVEVDERVQPGPGGVFGKADLQRPGRTGGDDDFVGDGGADERGRGPAVAAVGQQRVQRDMVLGGGHLHDGGQITGGVELLDTGERGPRRNCRPVRHGRVGASARDTGRSAQQPPVLLHGLGGRPRLRGVTLDQRPVDQRALLVAVSVHSRATRWATGRMARKDLSGPPRIASQTC</sequence>
<proteinExistence type="predicted"/>
<dbReference type="STRING" id="235985.SAMN05414137_106158"/>
<accession>A0A1H7N100</accession>
<keyword evidence="3" id="KW-1185">Reference proteome</keyword>